<dbReference type="InterPro" id="IPR050832">
    <property type="entry name" value="Bact_Acetyltransf"/>
</dbReference>
<protein>
    <submittedName>
        <fullName evidence="4">GCN5-related N-acetyltransferase protein</fullName>
    </submittedName>
</protein>
<dbReference type="PANTHER" id="PTHR43877">
    <property type="entry name" value="AMINOALKYLPHOSPHONATE N-ACETYLTRANSFERASE-RELATED-RELATED"/>
    <property type="match status" value="1"/>
</dbReference>
<evidence type="ECO:0000256" key="2">
    <source>
        <dbReference type="ARBA" id="ARBA00023315"/>
    </source>
</evidence>
<dbReference type="EMBL" id="CP024307">
    <property type="protein sequence ID" value="AUX76080.1"/>
    <property type="molecule type" value="Genomic_DNA"/>
</dbReference>
<dbReference type="SUPFAM" id="SSF55729">
    <property type="entry name" value="Acyl-CoA N-acyltransferases (Nat)"/>
    <property type="match status" value="1"/>
</dbReference>
<keyword evidence="2" id="KW-0012">Acyltransferase</keyword>
<evidence type="ECO:0000313" key="4">
    <source>
        <dbReference type="EMBL" id="AUX76080.1"/>
    </source>
</evidence>
<name>A0A2L0H3N6_RHIFR</name>
<organism evidence="4 5">
    <name type="scientific">Rhizobium fredii</name>
    <name type="common">Sinorhizobium fredii</name>
    <dbReference type="NCBI Taxonomy" id="380"/>
    <lineage>
        <taxon>Bacteria</taxon>
        <taxon>Pseudomonadati</taxon>
        <taxon>Pseudomonadota</taxon>
        <taxon>Alphaproteobacteria</taxon>
        <taxon>Hyphomicrobiales</taxon>
        <taxon>Rhizobiaceae</taxon>
        <taxon>Sinorhizobium/Ensifer group</taxon>
        <taxon>Sinorhizobium</taxon>
    </lineage>
</organism>
<dbReference type="PANTHER" id="PTHR43877:SF2">
    <property type="entry name" value="AMINOALKYLPHOSPHONATE N-ACETYLTRANSFERASE-RELATED"/>
    <property type="match status" value="1"/>
</dbReference>
<accession>A0A2L0H3N6</accession>
<evidence type="ECO:0000313" key="5">
    <source>
        <dbReference type="Proteomes" id="UP000239340"/>
    </source>
</evidence>
<dbReference type="RefSeq" id="WP_104839041.1">
    <property type="nucleotide sequence ID" value="NZ_CP024307.1"/>
</dbReference>
<keyword evidence="1 4" id="KW-0808">Transferase</keyword>
<proteinExistence type="predicted"/>
<dbReference type="InterPro" id="IPR016181">
    <property type="entry name" value="Acyl_CoA_acyltransferase"/>
</dbReference>
<dbReference type="AlphaFoldDB" id="A0A2L0H3N6"/>
<evidence type="ECO:0000259" key="3">
    <source>
        <dbReference type="PROSITE" id="PS51186"/>
    </source>
</evidence>
<gene>
    <name evidence="4" type="ORF">NXT3_CH01498</name>
</gene>
<dbReference type="PROSITE" id="PS51186">
    <property type="entry name" value="GNAT"/>
    <property type="match status" value="1"/>
</dbReference>
<feature type="domain" description="N-acetyltransferase" evidence="3">
    <location>
        <begin position="4"/>
        <end position="153"/>
    </location>
</feature>
<dbReference type="CDD" id="cd04301">
    <property type="entry name" value="NAT_SF"/>
    <property type="match status" value="1"/>
</dbReference>
<dbReference type="InterPro" id="IPR000182">
    <property type="entry name" value="GNAT_dom"/>
</dbReference>
<dbReference type="Proteomes" id="UP000239340">
    <property type="component" value="Chromosome"/>
</dbReference>
<dbReference type="Pfam" id="PF00583">
    <property type="entry name" value="Acetyltransf_1"/>
    <property type="match status" value="1"/>
</dbReference>
<dbReference type="Gene3D" id="3.40.630.30">
    <property type="match status" value="1"/>
</dbReference>
<dbReference type="GO" id="GO:0016747">
    <property type="term" value="F:acyltransferase activity, transferring groups other than amino-acyl groups"/>
    <property type="evidence" value="ECO:0007669"/>
    <property type="project" value="InterPro"/>
</dbReference>
<sequence length="157" mass="16956">MTPITIAEEPPRQPAIVRLLELSDAYAASLYPAESNHLVDVSILEKPSVSFLVARSNGTIVGCCALVDAGDGTAEIKRMFVDPEARGLKVGKRLLAALEAKAEKLGLSTIRLETGIYQPEAIGLYRSFGYVERPPFGSYLPDPLSLFMEKSVGQTTT</sequence>
<evidence type="ECO:0000256" key="1">
    <source>
        <dbReference type="ARBA" id="ARBA00022679"/>
    </source>
</evidence>
<reference evidence="4 5" key="1">
    <citation type="submission" date="2017-10" db="EMBL/GenBank/DDBJ databases">
        <title>Analysis of the genome sequences of Rhizobium populations associated to common bean (phaseolus vulgaris).</title>
        <authorList>
            <person name="Bustos P."/>
            <person name="Santamaria R.I."/>
            <person name="Miranda-Sanchez F."/>
            <person name="Perez-Carrascal O."/>
            <person name="Juarez S."/>
            <person name="Lozano L."/>
            <person name="Martinez-Flores I."/>
            <person name="Vinuesa P."/>
            <person name="Martinez-Romero E."/>
            <person name="Cevallos M.A."/>
            <person name="Romero D."/>
            <person name="Davila G."/>
            <person name="Gonzalez V."/>
        </authorList>
    </citation>
    <scope>NUCLEOTIDE SEQUENCE [LARGE SCALE GENOMIC DNA]</scope>
    <source>
        <strain evidence="4 5">NXT3</strain>
    </source>
</reference>